<evidence type="ECO:0000313" key="2">
    <source>
        <dbReference type="Proteomes" id="UP001063698"/>
    </source>
</evidence>
<evidence type="ECO:0000313" key="1">
    <source>
        <dbReference type="EMBL" id="UXD22342.1"/>
    </source>
</evidence>
<protein>
    <submittedName>
        <fullName evidence="1">Uncharacterized protein</fullName>
    </submittedName>
</protein>
<dbReference type="AlphaFoldDB" id="A0A977KAZ7"/>
<name>A0A977KAZ7_9CREN</name>
<dbReference type="Proteomes" id="UP001063698">
    <property type="component" value="Chromosome"/>
</dbReference>
<gene>
    <name evidence="1" type="ORF">IPA_03685</name>
</gene>
<proteinExistence type="predicted"/>
<organism evidence="1 2">
    <name type="scientific">Ignicoccus pacificus DSM 13166</name>
    <dbReference type="NCBI Taxonomy" id="940294"/>
    <lineage>
        <taxon>Archaea</taxon>
        <taxon>Thermoproteota</taxon>
        <taxon>Thermoprotei</taxon>
        <taxon>Desulfurococcales</taxon>
        <taxon>Desulfurococcaceae</taxon>
        <taxon>Ignicoccus</taxon>
    </lineage>
</organism>
<sequence>MTSLSDVIKKYQLQPRKEGKEEELEVGNSPFYIKITKDDVYKVRIELDKERLEELIEELIDEGNTKDDIIDTLDEMLDEAIRIAYEIINSLEKQGIEIKSELTSSVMDIKDYLIEELEYLEEIS</sequence>
<accession>A0A977KAZ7</accession>
<dbReference type="EMBL" id="CP006868">
    <property type="protein sequence ID" value="UXD22342.1"/>
    <property type="molecule type" value="Genomic_DNA"/>
</dbReference>
<keyword evidence="2" id="KW-1185">Reference proteome</keyword>
<dbReference type="KEGG" id="ipc:IPA_03685"/>
<reference evidence="1" key="1">
    <citation type="submission" date="2013-11" db="EMBL/GenBank/DDBJ databases">
        <title>Comparative genomics of Ignicoccus.</title>
        <authorList>
            <person name="Podar M."/>
        </authorList>
    </citation>
    <scope>NUCLEOTIDE SEQUENCE</scope>
    <source>
        <strain evidence="1">DSM 13166</strain>
    </source>
</reference>